<dbReference type="InterPro" id="IPR035940">
    <property type="entry name" value="CAP_sf"/>
</dbReference>
<dbReference type="InterPro" id="IPR001283">
    <property type="entry name" value="CRISP-related"/>
</dbReference>
<evidence type="ECO:0000256" key="2">
    <source>
        <dbReference type="SAM" id="SignalP"/>
    </source>
</evidence>
<sequence length="186" mass="19192">MTLGPRLPRFVQLSLMLALTAGCGASSDDDAGPTSGQAAGEPPRMIGMTAAHNAARAAVDPPAEQGVPPLSWSPEIAAVAQAYAARCTFGHSASNYGENIFASTGSSPTPEDVVASWVDEAANYDLASNACSSTCGHYTQVVWADSLRLGCGVADCTTGSPFGSGTWQIWVCNYDPPGNFAGERPY</sequence>
<accession>A0ABT5CHA7</accession>
<gene>
    <name evidence="4" type="ORF">POL72_49395</name>
</gene>
<feature type="signal peptide" evidence="2">
    <location>
        <begin position="1"/>
        <end position="27"/>
    </location>
</feature>
<dbReference type="EMBL" id="JAQNDK010000007">
    <property type="protein sequence ID" value="MDC0685817.1"/>
    <property type="molecule type" value="Genomic_DNA"/>
</dbReference>
<dbReference type="InterPro" id="IPR018244">
    <property type="entry name" value="Allrgn_V5/Tpx1_CS"/>
</dbReference>
<dbReference type="PROSITE" id="PS01009">
    <property type="entry name" value="CRISP_1"/>
    <property type="match status" value="1"/>
</dbReference>
<evidence type="ECO:0000313" key="5">
    <source>
        <dbReference type="Proteomes" id="UP001217485"/>
    </source>
</evidence>
<dbReference type="SUPFAM" id="SSF55797">
    <property type="entry name" value="PR-1-like"/>
    <property type="match status" value="1"/>
</dbReference>
<evidence type="ECO:0000313" key="4">
    <source>
        <dbReference type="EMBL" id="MDC0685817.1"/>
    </source>
</evidence>
<reference evidence="4 5" key="1">
    <citation type="submission" date="2023-01" db="EMBL/GenBank/DDBJ databases">
        <title>Minimal conservation of predation-associated metabolite biosynthetic gene clusters underscores biosynthetic potential of Myxococcota including descriptions for ten novel species: Archangium lansinium sp. nov., Myxococcus landrumus sp. nov., Nannocystis bai.</title>
        <authorList>
            <person name="Ahearne A."/>
            <person name="Stevens C."/>
            <person name="Dowd S."/>
        </authorList>
    </citation>
    <scope>NUCLEOTIDE SEQUENCE [LARGE SCALE GENOMIC DNA]</scope>
    <source>
        <strain evidence="4 5">WIWO2</strain>
    </source>
</reference>
<protein>
    <submittedName>
        <fullName evidence="4">CAP domain-containing protein</fullName>
    </submittedName>
</protein>
<dbReference type="PRINTS" id="PR00837">
    <property type="entry name" value="V5TPXLIKE"/>
</dbReference>
<dbReference type="SMART" id="SM00198">
    <property type="entry name" value="SCP"/>
    <property type="match status" value="1"/>
</dbReference>
<dbReference type="Proteomes" id="UP001217485">
    <property type="component" value="Unassembled WGS sequence"/>
</dbReference>
<keyword evidence="2" id="KW-0732">Signal</keyword>
<dbReference type="PANTHER" id="PTHR10334">
    <property type="entry name" value="CYSTEINE-RICH SECRETORY PROTEIN-RELATED"/>
    <property type="match status" value="1"/>
</dbReference>
<evidence type="ECO:0000259" key="3">
    <source>
        <dbReference type="SMART" id="SM00198"/>
    </source>
</evidence>
<keyword evidence="5" id="KW-1185">Reference proteome</keyword>
<evidence type="ECO:0000256" key="1">
    <source>
        <dbReference type="SAM" id="MobiDB-lite"/>
    </source>
</evidence>
<proteinExistence type="predicted"/>
<name>A0ABT5CHA7_9BACT</name>
<dbReference type="Gene3D" id="3.40.33.10">
    <property type="entry name" value="CAP"/>
    <property type="match status" value="1"/>
</dbReference>
<feature type="region of interest" description="Disordered" evidence="1">
    <location>
        <begin position="25"/>
        <end position="44"/>
    </location>
</feature>
<dbReference type="RefSeq" id="WP_272104323.1">
    <property type="nucleotide sequence ID" value="NZ_JAQNDK010000007.1"/>
</dbReference>
<organism evidence="4 5">
    <name type="scientific">Sorangium atrum</name>
    <dbReference type="NCBI Taxonomy" id="2995308"/>
    <lineage>
        <taxon>Bacteria</taxon>
        <taxon>Pseudomonadati</taxon>
        <taxon>Myxococcota</taxon>
        <taxon>Polyangia</taxon>
        <taxon>Polyangiales</taxon>
        <taxon>Polyangiaceae</taxon>
        <taxon>Sorangium</taxon>
    </lineage>
</organism>
<dbReference type="Pfam" id="PF00188">
    <property type="entry name" value="CAP"/>
    <property type="match status" value="1"/>
</dbReference>
<dbReference type="PROSITE" id="PS51257">
    <property type="entry name" value="PROKAR_LIPOPROTEIN"/>
    <property type="match status" value="1"/>
</dbReference>
<feature type="chain" id="PRO_5045879420" evidence="2">
    <location>
        <begin position="28"/>
        <end position="186"/>
    </location>
</feature>
<feature type="domain" description="SCP" evidence="3">
    <location>
        <begin position="41"/>
        <end position="182"/>
    </location>
</feature>
<comment type="caution">
    <text evidence="4">The sequence shown here is derived from an EMBL/GenBank/DDBJ whole genome shotgun (WGS) entry which is preliminary data.</text>
</comment>
<dbReference type="InterPro" id="IPR014044">
    <property type="entry name" value="CAP_dom"/>
</dbReference>